<dbReference type="SMART" id="SM00478">
    <property type="entry name" value="ENDO3c"/>
    <property type="match status" value="1"/>
</dbReference>
<gene>
    <name evidence="5" type="ORF">SAMN05216226_10481</name>
</gene>
<dbReference type="RefSeq" id="WP_092700156.1">
    <property type="nucleotide sequence ID" value="NZ_FNFC01000004.1"/>
</dbReference>
<evidence type="ECO:0000256" key="3">
    <source>
        <dbReference type="ARBA" id="ARBA00023204"/>
    </source>
</evidence>
<evidence type="ECO:0000256" key="2">
    <source>
        <dbReference type="ARBA" id="ARBA00022763"/>
    </source>
</evidence>
<dbReference type="GO" id="GO:0006285">
    <property type="term" value="P:base-excision repair, AP site formation"/>
    <property type="evidence" value="ECO:0007669"/>
    <property type="project" value="TreeGrafter"/>
</dbReference>
<dbReference type="EMBL" id="FNFC01000004">
    <property type="protein sequence ID" value="SDJ49374.1"/>
    <property type="molecule type" value="Genomic_DNA"/>
</dbReference>
<organism evidence="5 6">
    <name type="scientific">Halovenus aranensis</name>
    <dbReference type="NCBI Taxonomy" id="890420"/>
    <lineage>
        <taxon>Archaea</taxon>
        <taxon>Methanobacteriati</taxon>
        <taxon>Methanobacteriota</taxon>
        <taxon>Stenosarchaea group</taxon>
        <taxon>Halobacteria</taxon>
        <taxon>Halobacteriales</taxon>
        <taxon>Haloarculaceae</taxon>
        <taxon>Halovenus</taxon>
    </lineage>
</organism>
<accession>A0A1G8U6X4</accession>
<dbReference type="InterPro" id="IPR011257">
    <property type="entry name" value="DNA_glycosylase"/>
</dbReference>
<sequence length="197" mass="22059">MTDDPTADEAIAALRADDTLEPYIREHGTVAISPADDLYQRLVVSLLRQQVSIDAADAVRDRLFEQFEVTPEAIAATKPDRLTDVGLSSAKAEYARAAAEAFRDREYTLESFEGLDDEAVIDELTTIRGVGPWTAKMFLLYGLGRTDVFPVEDLGIRRGMEIVCGPELTRGEMVERAQEWAPYRSYASLYLWRAYEG</sequence>
<dbReference type="STRING" id="890420.SAMN05216226_10481"/>
<dbReference type="GO" id="GO:0043916">
    <property type="term" value="F:DNA-7-methylguanine glycosylase activity"/>
    <property type="evidence" value="ECO:0007669"/>
    <property type="project" value="TreeGrafter"/>
</dbReference>
<dbReference type="PANTHER" id="PTHR43003:SF5">
    <property type="entry name" value="DNA-3-METHYLADENINE GLYCOSYLASE"/>
    <property type="match status" value="1"/>
</dbReference>
<dbReference type="GO" id="GO:0032131">
    <property type="term" value="F:alkylated DNA binding"/>
    <property type="evidence" value="ECO:0007669"/>
    <property type="project" value="TreeGrafter"/>
</dbReference>
<dbReference type="GO" id="GO:0032993">
    <property type="term" value="C:protein-DNA complex"/>
    <property type="evidence" value="ECO:0007669"/>
    <property type="project" value="TreeGrafter"/>
</dbReference>
<dbReference type="Gene3D" id="1.10.1670.40">
    <property type="match status" value="1"/>
</dbReference>
<dbReference type="AlphaFoldDB" id="A0A1G8U6X4"/>
<dbReference type="InterPro" id="IPR000035">
    <property type="entry name" value="Alkylbase_DNA_glycsylse_CS"/>
</dbReference>
<evidence type="ECO:0000313" key="6">
    <source>
        <dbReference type="Proteomes" id="UP000198856"/>
    </source>
</evidence>
<evidence type="ECO:0000256" key="1">
    <source>
        <dbReference type="ARBA" id="ARBA00010817"/>
    </source>
</evidence>
<dbReference type="PROSITE" id="PS00516">
    <property type="entry name" value="ALKYLBASE_DNA_GLYCOS"/>
    <property type="match status" value="1"/>
</dbReference>
<dbReference type="CDD" id="cd00056">
    <property type="entry name" value="ENDO3c"/>
    <property type="match status" value="1"/>
</dbReference>
<comment type="similarity">
    <text evidence="1">Belongs to the alkylbase DNA glycosidase AlkA family.</text>
</comment>
<dbReference type="GO" id="GO:0008725">
    <property type="term" value="F:DNA-3-methyladenine glycosylase activity"/>
    <property type="evidence" value="ECO:0007669"/>
    <property type="project" value="TreeGrafter"/>
</dbReference>
<dbReference type="InterPro" id="IPR003265">
    <property type="entry name" value="HhH-GPD_domain"/>
</dbReference>
<dbReference type="OrthoDB" id="8200at2157"/>
<feature type="domain" description="HhH-GPD" evidence="4">
    <location>
        <begin position="47"/>
        <end position="196"/>
    </location>
</feature>
<protein>
    <submittedName>
        <fullName evidence="5">DNA-3-methyladenine glycosylase II</fullName>
    </submittedName>
</protein>
<dbReference type="GO" id="GO:0006307">
    <property type="term" value="P:DNA alkylation repair"/>
    <property type="evidence" value="ECO:0007669"/>
    <property type="project" value="TreeGrafter"/>
</dbReference>
<dbReference type="SUPFAM" id="SSF48150">
    <property type="entry name" value="DNA-glycosylase"/>
    <property type="match status" value="1"/>
</dbReference>
<proteinExistence type="inferred from homology"/>
<dbReference type="Proteomes" id="UP000198856">
    <property type="component" value="Unassembled WGS sequence"/>
</dbReference>
<evidence type="ECO:0000313" key="5">
    <source>
        <dbReference type="EMBL" id="SDJ49374.1"/>
    </source>
</evidence>
<reference evidence="5 6" key="1">
    <citation type="submission" date="2016-10" db="EMBL/GenBank/DDBJ databases">
        <authorList>
            <person name="de Groot N.N."/>
        </authorList>
    </citation>
    <scope>NUCLEOTIDE SEQUENCE [LARGE SCALE GENOMIC DNA]</scope>
    <source>
        <strain evidence="5 6">IBRC-M10015</strain>
    </source>
</reference>
<dbReference type="InterPro" id="IPR051912">
    <property type="entry name" value="Alkylbase_DNA_Glycosylase/TA"/>
</dbReference>
<keyword evidence="3" id="KW-0234">DNA repair</keyword>
<keyword evidence="2" id="KW-0227">DNA damage</keyword>
<keyword evidence="6" id="KW-1185">Reference proteome</keyword>
<evidence type="ECO:0000259" key="4">
    <source>
        <dbReference type="SMART" id="SM00478"/>
    </source>
</evidence>
<name>A0A1G8U6X4_9EURY</name>
<dbReference type="PANTHER" id="PTHR43003">
    <property type="entry name" value="DNA-3-METHYLADENINE GLYCOSYLASE"/>
    <property type="match status" value="1"/>
</dbReference>
<dbReference type="Gene3D" id="1.10.340.30">
    <property type="entry name" value="Hypothetical protein, domain 2"/>
    <property type="match status" value="1"/>
</dbReference>
<dbReference type="Pfam" id="PF00730">
    <property type="entry name" value="HhH-GPD"/>
    <property type="match status" value="1"/>
</dbReference>